<proteinExistence type="predicted"/>
<organism evidence="1 2">
    <name type="scientific">Mucilaginibacter lappiensis</name>
    <dbReference type="NCBI Taxonomy" id="354630"/>
    <lineage>
        <taxon>Bacteria</taxon>
        <taxon>Pseudomonadati</taxon>
        <taxon>Bacteroidota</taxon>
        <taxon>Sphingobacteriia</taxon>
        <taxon>Sphingobacteriales</taxon>
        <taxon>Sphingobacteriaceae</taxon>
        <taxon>Mucilaginibacter</taxon>
    </lineage>
</organism>
<comment type="caution">
    <text evidence="1">The sequence shown here is derived from an EMBL/GenBank/DDBJ whole genome shotgun (WGS) entry which is preliminary data.</text>
</comment>
<gene>
    <name evidence="1" type="ORF">HDF22_000572</name>
</gene>
<dbReference type="Gene3D" id="3.40.50.10320">
    <property type="entry name" value="LmbE-like"/>
    <property type="match status" value="1"/>
</dbReference>
<dbReference type="InterPro" id="IPR024078">
    <property type="entry name" value="LmbE-like_dom_sf"/>
</dbReference>
<accession>A0A841J6P5</accession>
<sequence length="209" mass="24350">MREKRKNVAIIVAHPDDETLWVGGSILKNRDWQCFIACLCRKNDLDRAPKFEKVLNILGAKGVMGDMDDSPEQRPLPDVLVEESILELLPSTHFDLIITHSIYGEYTRHRRHEEIGKSIINLWHSALLTTSELWTFAFEDHQKANFPTAIKKASIFYSLPQEIWENKYSIVTNTYGFNPESWEAKTTPKEEAFWRFLNADQAYNWLAHK</sequence>
<evidence type="ECO:0000313" key="1">
    <source>
        <dbReference type="EMBL" id="MBB6126467.1"/>
    </source>
</evidence>
<dbReference type="RefSeq" id="WP_183585544.1">
    <property type="nucleotide sequence ID" value="NZ_JACHCA010000002.1"/>
</dbReference>
<dbReference type="AlphaFoldDB" id="A0A841J6P5"/>
<dbReference type="SUPFAM" id="SSF102588">
    <property type="entry name" value="LmbE-like"/>
    <property type="match status" value="1"/>
</dbReference>
<evidence type="ECO:0000313" key="2">
    <source>
        <dbReference type="Proteomes" id="UP000548326"/>
    </source>
</evidence>
<protein>
    <submittedName>
        <fullName evidence="1">LmbE family N-acetylglucosaminyl deacetylase</fullName>
    </submittedName>
</protein>
<dbReference type="Proteomes" id="UP000548326">
    <property type="component" value="Unassembled WGS sequence"/>
</dbReference>
<reference evidence="1 2" key="1">
    <citation type="submission" date="2020-08" db="EMBL/GenBank/DDBJ databases">
        <title>Genomic Encyclopedia of Type Strains, Phase IV (KMG-V): Genome sequencing to study the core and pangenomes of soil and plant-associated prokaryotes.</title>
        <authorList>
            <person name="Whitman W."/>
        </authorList>
    </citation>
    <scope>NUCLEOTIDE SEQUENCE [LARGE SCALE GENOMIC DNA]</scope>
    <source>
        <strain evidence="1 2">MP601</strain>
    </source>
</reference>
<dbReference type="EMBL" id="JACHCA010000002">
    <property type="protein sequence ID" value="MBB6126467.1"/>
    <property type="molecule type" value="Genomic_DNA"/>
</dbReference>
<name>A0A841J6P5_9SPHI</name>